<comment type="function">
    <text evidence="2">Transcriptional coactivator that stimulates GCN4-dependent transcriptional activity by bridging the DNA-binding region of GCN4 and TBP (SPT15), thereby recruiting TBP to GCN4-bound promoters. Involved in induction of the ribosome quality control (RQC) pathway; a pathway that degrades nascent peptide chains during problematic translation. Required to prevent stalled ribosomes from frameshifting.</text>
</comment>
<evidence type="ECO:0000256" key="1">
    <source>
        <dbReference type="ARBA" id="ARBA00009802"/>
    </source>
</evidence>
<feature type="domain" description="HTH cro/C1-type" evidence="3">
    <location>
        <begin position="32"/>
        <end position="87"/>
    </location>
</feature>
<evidence type="ECO:0000256" key="2">
    <source>
        <dbReference type="ARBA" id="ARBA00035107"/>
    </source>
</evidence>
<dbReference type="Proteomes" id="UP000683000">
    <property type="component" value="Unassembled WGS sequence"/>
</dbReference>
<sequence>MSQLAVSHLITDGQSVPYNNPPYSDLPPIITKLFEAKARKGLSFEKLAQAIGKDEIWVAAAFYGQAKLGPEDIEALARVLDVPLASIQNELGLIGGPTVVWDLFLRLILSSTACLR</sequence>
<evidence type="ECO:0000313" key="5">
    <source>
        <dbReference type="Proteomes" id="UP000683000"/>
    </source>
</evidence>
<dbReference type="InterPro" id="IPR008076">
    <property type="entry name" value="Cyanase"/>
</dbReference>
<dbReference type="PRINTS" id="PR01693">
    <property type="entry name" value="CYANASE"/>
</dbReference>
<reference evidence="4" key="1">
    <citation type="submission" date="2021-03" db="EMBL/GenBank/DDBJ databases">
        <title>Evolutionary innovations through gain and loss of genes in the ectomycorrhizal Boletales.</title>
        <authorList>
            <person name="Wu G."/>
            <person name="Miyauchi S."/>
            <person name="Morin E."/>
            <person name="Yang Z.-L."/>
            <person name="Xu J."/>
            <person name="Martin F.M."/>
        </authorList>
    </citation>
    <scope>NUCLEOTIDE SEQUENCE</scope>
    <source>
        <strain evidence="4">BR01</strain>
    </source>
</reference>
<dbReference type="InterPro" id="IPR001387">
    <property type="entry name" value="Cro/C1-type_HTH"/>
</dbReference>
<dbReference type="CDD" id="cd00093">
    <property type="entry name" value="HTH_XRE"/>
    <property type="match status" value="1"/>
</dbReference>
<dbReference type="GO" id="GO:0008824">
    <property type="term" value="F:cyanate hydratase activity"/>
    <property type="evidence" value="ECO:0007669"/>
    <property type="project" value="InterPro"/>
</dbReference>
<dbReference type="SMART" id="SM00530">
    <property type="entry name" value="HTH_XRE"/>
    <property type="match status" value="1"/>
</dbReference>
<keyword evidence="5" id="KW-1185">Reference proteome</keyword>
<evidence type="ECO:0000313" key="4">
    <source>
        <dbReference type="EMBL" id="KAG6372260.1"/>
    </source>
</evidence>
<dbReference type="InterPro" id="IPR010982">
    <property type="entry name" value="Lambda_DNA-bd_dom_sf"/>
</dbReference>
<protein>
    <recommendedName>
        <fullName evidence="3">HTH cro/C1-type domain-containing protein</fullName>
    </recommendedName>
</protein>
<gene>
    <name evidence="4" type="ORF">JVT61DRAFT_8063</name>
</gene>
<name>A0A8I3A7C8_9AGAM</name>
<evidence type="ECO:0000259" key="3">
    <source>
        <dbReference type="SMART" id="SM00530"/>
    </source>
</evidence>
<comment type="caution">
    <text evidence="4">The sequence shown here is derived from an EMBL/GenBank/DDBJ whole genome shotgun (WGS) entry which is preliminary data.</text>
</comment>
<dbReference type="AlphaFoldDB" id="A0A8I3A7C8"/>
<dbReference type="Gene3D" id="1.10.260.40">
    <property type="entry name" value="lambda repressor-like DNA-binding domains"/>
    <property type="match status" value="1"/>
</dbReference>
<dbReference type="OrthoDB" id="10019422at2759"/>
<proteinExistence type="inferred from homology"/>
<organism evidence="4 5">
    <name type="scientific">Boletus reticuloceps</name>
    <dbReference type="NCBI Taxonomy" id="495285"/>
    <lineage>
        <taxon>Eukaryota</taxon>
        <taxon>Fungi</taxon>
        <taxon>Dikarya</taxon>
        <taxon>Basidiomycota</taxon>
        <taxon>Agaricomycotina</taxon>
        <taxon>Agaricomycetes</taxon>
        <taxon>Agaricomycetidae</taxon>
        <taxon>Boletales</taxon>
        <taxon>Boletineae</taxon>
        <taxon>Boletaceae</taxon>
        <taxon>Boletoideae</taxon>
        <taxon>Boletus</taxon>
    </lineage>
</organism>
<dbReference type="SUPFAM" id="SSF47413">
    <property type="entry name" value="lambda repressor-like DNA-binding domains"/>
    <property type="match status" value="1"/>
</dbReference>
<accession>A0A8I3A7C8</accession>
<dbReference type="GO" id="GO:0003677">
    <property type="term" value="F:DNA binding"/>
    <property type="evidence" value="ECO:0007669"/>
    <property type="project" value="InterPro"/>
</dbReference>
<dbReference type="InterPro" id="IPR048564">
    <property type="entry name" value="CYNS_N"/>
</dbReference>
<comment type="similarity">
    <text evidence="1">Belongs to the MBF1 family.</text>
</comment>
<dbReference type="EMBL" id="JAGFBS010000029">
    <property type="protein sequence ID" value="KAG6372260.1"/>
    <property type="molecule type" value="Genomic_DNA"/>
</dbReference>
<dbReference type="Pfam" id="PF21291">
    <property type="entry name" value="CYNS_N"/>
    <property type="match status" value="1"/>
</dbReference>